<evidence type="ECO:0000256" key="8">
    <source>
        <dbReference type="SAM" id="Phobius"/>
    </source>
</evidence>
<dbReference type="Pfam" id="PF02534">
    <property type="entry name" value="T4SS-DNA_transf"/>
    <property type="match status" value="1"/>
</dbReference>
<proteinExistence type="inferred from homology"/>
<dbReference type="InterPro" id="IPR027417">
    <property type="entry name" value="P-loop_NTPase"/>
</dbReference>
<feature type="region of interest" description="Disordered" evidence="7">
    <location>
        <begin position="609"/>
        <end position="697"/>
    </location>
</feature>
<dbReference type="PANTHER" id="PTHR37937:SF1">
    <property type="entry name" value="CONJUGATIVE TRANSFER: DNA TRANSPORT"/>
    <property type="match status" value="1"/>
</dbReference>
<keyword evidence="10" id="KW-1185">Reference proteome</keyword>
<gene>
    <name evidence="9" type="ORF">SAMN04515678_12048</name>
</gene>
<evidence type="ECO:0000256" key="2">
    <source>
        <dbReference type="ARBA" id="ARBA00008806"/>
    </source>
</evidence>
<feature type="compositionally biased region" description="Low complexity" evidence="7">
    <location>
        <begin position="611"/>
        <end position="621"/>
    </location>
</feature>
<keyword evidence="5 8" id="KW-1133">Transmembrane helix</keyword>
<accession>A0A1I2E539</accession>
<keyword evidence="6 8" id="KW-0472">Membrane</keyword>
<feature type="transmembrane region" description="Helical" evidence="8">
    <location>
        <begin position="12"/>
        <end position="38"/>
    </location>
</feature>
<evidence type="ECO:0000256" key="1">
    <source>
        <dbReference type="ARBA" id="ARBA00004651"/>
    </source>
</evidence>
<evidence type="ECO:0000256" key="6">
    <source>
        <dbReference type="ARBA" id="ARBA00023136"/>
    </source>
</evidence>
<dbReference type="OrthoDB" id="9759295at2"/>
<evidence type="ECO:0000256" key="7">
    <source>
        <dbReference type="SAM" id="MobiDB-lite"/>
    </source>
</evidence>
<comment type="subcellular location">
    <subcellularLocation>
        <location evidence="1">Cell membrane</location>
        <topology evidence="1">Multi-pass membrane protein</topology>
    </subcellularLocation>
</comment>
<keyword evidence="3" id="KW-1003">Cell membrane</keyword>
<sequence length="697" mass="76929">MIQNLDTVWRYPLAVIAGLMAGGYIGAMLATIYGAIVFQESLNSIGPLEPWFLRWSWSLLARNPDALNVIYLINGSVAFALVAVGVAGVYRGRLTSYDDAHFQTRRELRKNRMVAPISENGFVFGKTTRPGRKGLYVSATPDRFPHAMMIAPTGRGKGVGFVIPNLLHHNGSAIILDVKGENFEQTAVHRQKGLGNAIWYFSPFDYIETSDGPTTRTHRFNPLARIAAMSSHEQQYTALNTLADQFLVVEGNEAKGFYQAGKRLFVASALYAIEQGHPNLGFAKEVFGGSGNAEENYRQYAETTDIPTVASAFTEMAGYSQKIVDSYRSVINGAGFELWDDPSVVRATTASDFDLTSFRRSAQSLYVTMQAEHLKTLAPLVRLLFAEAIASLQRAEPGSDEPYTVMFLMDEFDQLGRQPLVENSIKTIRSFGGRFFIITQSIAGLDAPSLYGEAGRRALMAGAGVKVFMTPQEDRTATVLSDMLGKHTVVSKTESQSRIRELDDSANISRRSEERPLISPSKLLRYPLDRVLILPEGQHPIQAHHIRYYEDHHFRKIDAAKTGHDLPYPPLPEDEGPKIATLAQVTEAQKKTQQYERFGARYADLAERAKNAGSSGDGAAAKKSRSRPARSAQTDLSRFHEEDEASNAIAEKSTEAGQASRSKGSDRRPPRTAPTKVAVDAAPMQKSSRRGPRRRSS</sequence>
<dbReference type="InterPro" id="IPR051539">
    <property type="entry name" value="T4SS-coupling_protein"/>
</dbReference>
<name>A0A1I2E539_9RHOB</name>
<comment type="similarity">
    <text evidence="2">Belongs to the VirD4/TraG family.</text>
</comment>
<feature type="compositionally biased region" description="Basic residues" evidence="7">
    <location>
        <begin position="687"/>
        <end position="697"/>
    </location>
</feature>
<dbReference type="PANTHER" id="PTHR37937">
    <property type="entry name" value="CONJUGATIVE TRANSFER: DNA TRANSPORT"/>
    <property type="match status" value="1"/>
</dbReference>
<dbReference type="AlphaFoldDB" id="A0A1I2E539"/>
<dbReference type="GO" id="GO:0005886">
    <property type="term" value="C:plasma membrane"/>
    <property type="evidence" value="ECO:0007669"/>
    <property type="project" value="UniProtKB-SubCell"/>
</dbReference>
<evidence type="ECO:0000313" key="9">
    <source>
        <dbReference type="EMBL" id="SFE87746.1"/>
    </source>
</evidence>
<dbReference type="SUPFAM" id="SSF52540">
    <property type="entry name" value="P-loop containing nucleoside triphosphate hydrolases"/>
    <property type="match status" value="1"/>
</dbReference>
<protein>
    <submittedName>
        <fullName evidence="9">Type IV secretion system protein VirD4</fullName>
    </submittedName>
</protein>
<dbReference type="Gene3D" id="3.40.50.300">
    <property type="entry name" value="P-loop containing nucleotide triphosphate hydrolases"/>
    <property type="match status" value="1"/>
</dbReference>
<organism evidence="9 10">
    <name type="scientific">Roseivivax sediminis</name>
    <dbReference type="NCBI Taxonomy" id="936889"/>
    <lineage>
        <taxon>Bacteria</taxon>
        <taxon>Pseudomonadati</taxon>
        <taxon>Pseudomonadota</taxon>
        <taxon>Alphaproteobacteria</taxon>
        <taxon>Rhodobacterales</taxon>
        <taxon>Roseobacteraceae</taxon>
        <taxon>Roseivivax</taxon>
    </lineage>
</organism>
<dbReference type="Proteomes" id="UP000325289">
    <property type="component" value="Unassembled WGS sequence"/>
</dbReference>
<feature type="transmembrane region" description="Helical" evidence="8">
    <location>
        <begin position="69"/>
        <end position="90"/>
    </location>
</feature>
<evidence type="ECO:0000256" key="5">
    <source>
        <dbReference type="ARBA" id="ARBA00022989"/>
    </source>
</evidence>
<keyword evidence="4 8" id="KW-0812">Transmembrane</keyword>
<dbReference type="RefSeq" id="WP_149758702.1">
    <property type="nucleotide sequence ID" value="NZ_FOMS01000020.1"/>
</dbReference>
<evidence type="ECO:0000256" key="4">
    <source>
        <dbReference type="ARBA" id="ARBA00022692"/>
    </source>
</evidence>
<dbReference type="CDD" id="cd01127">
    <property type="entry name" value="TrwB_TraG_TraD_VirD4"/>
    <property type="match status" value="2"/>
</dbReference>
<dbReference type="InterPro" id="IPR003688">
    <property type="entry name" value="TraG/VirD4"/>
</dbReference>
<reference evidence="9 10" key="1">
    <citation type="submission" date="2016-10" db="EMBL/GenBank/DDBJ databases">
        <authorList>
            <person name="Varghese N."/>
            <person name="Submissions S."/>
        </authorList>
    </citation>
    <scope>NUCLEOTIDE SEQUENCE [LARGE SCALE GENOMIC DNA]</scope>
    <source>
        <strain evidence="10">YIM D21,KCTC 23444,ACCC 10710</strain>
    </source>
</reference>
<dbReference type="EMBL" id="FOMS01000020">
    <property type="protein sequence ID" value="SFE87746.1"/>
    <property type="molecule type" value="Genomic_DNA"/>
</dbReference>
<evidence type="ECO:0000256" key="3">
    <source>
        <dbReference type="ARBA" id="ARBA00022475"/>
    </source>
</evidence>
<evidence type="ECO:0000313" key="10">
    <source>
        <dbReference type="Proteomes" id="UP000325289"/>
    </source>
</evidence>